<dbReference type="InterPro" id="IPR005017">
    <property type="entry name" value="OMPP1/FadL/TodX"/>
</dbReference>
<accession>A0A3N4PMP1</accession>
<evidence type="ECO:0000256" key="8">
    <source>
        <dbReference type="SAM" id="SignalP"/>
    </source>
</evidence>
<feature type="chain" id="PRO_5018271811" description="Aromatic hydrocarbon degradation protein" evidence="8">
    <location>
        <begin position="21"/>
        <end position="524"/>
    </location>
</feature>
<comment type="similarity">
    <text evidence="2">Belongs to the OmpP1/FadL family.</text>
</comment>
<dbReference type="Proteomes" id="UP000278351">
    <property type="component" value="Unassembled WGS sequence"/>
</dbReference>
<dbReference type="PANTHER" id="PTHR35093:SF8">
    <property type="entry name" value="OUTER MEMBRANE PROTEIN NMB0088-RELATED"/>
    <property type="match status" value="1"/>
</dbReference>
<dbReference type="RefSeq" id="WP_123849231.1">
    <property type="nucleotide sequence ID" value="NZ_RPDH01000003.1"/>
</dbReference>
<reference evidence="9 10" key="1">
    <citation type="submission" date="2018-11" db="EMBL/GenBank/DDBJ databases">
        <title>Chitinophaga lutea sp.nov., isolate from arsenic contaminated soil.</title>
        <authorList>
            <person name="Zong Y."/>
        </authorList>
    </citation>
    <scope>NUCLEOTIDE SEQUENCE [LARGE SCALE GENOMIC DNA]</scope>
    <source>
        <strain evidence="9 10">ZY74</strain>
    </source>
</reference>
<sequence>MNKRITFLLIALGVSAHGWAQEEADALRYSRLTTGGTARTQAIGGAAGSLGGDITASHVNPAGIGFYKTSEVVITPGFFFKSNSSSYLGNSADEKKSGAMLGNAGIVFGLPVRNSNSKFKNLAFALDYNRLANFNNTFRLDGINRTSSYSDRWVEELNRGNNPVPFSSATIDYPLGASLGLNTYVIDAEFDGSGNATKYVSGVPIGANGIRQQDLIKEKGGQDEFSLALGGNYNDQFYFGASLNFPTIRYERTRTFAEDDESGDNNNNFAYFEHTENLKTDAVGFNAKLGIIYSPVPSLRFGVAYHTPSWYSMRDQSTARVQADLEGFRPPNDPNFTNPIWQDTEELTDGYPIEYEYKLQTPSRAIGSISYIFGTNADVSKQHGFITADVEYVNYAGAKYNFNKGTAGDQDFARRLNQSIEDLYKGALNFRVGGEMKFTVLAVRAGFAYYSSPYQNTVSGADGSMKKFSGGIGYRNKGFFADLTYVHTLASDAYQPYRLSSTAVAPATVDLSGGNVLATVGFKF</sequence>
<dbReference type="GO" id="GO:0015483">
    <property type="term" value="F:long-chain fatty acid transporting porin activity"/>
    <property type="evidence" value="ECO:0007669"/>
    <property type="project" value="TreeGrafter"/>
</dbReference>
<dbReference type="OrthoDB" id="9765571at2"/>
<keyword evidence="7" id="KW-0998">Cell outer membrane</keyword>
<dbReference type="SUPFAM" id="SSF56935">
    <property type="entry name" value="Porins"/>
    <property type="match status" value="1"/>
</dbReference>
<evidence type="ECO:0000313" key="9">
    <source>
        <dbReference type="EMBL" id="RPE05587.1"/>
    </source>
</evidence>
<dbReference type="GO" id="GO:0009279">
    <property type="term" value="C:cell outer membrane"/>
    <property type="evidence" value="ECO:0007669"/>
    <property type="project" value="UniProtKB-SubCell"/>
</dbReference>
<dbReference type="EMBL" id="RPDH01000003">
    <property type="protein sequence ID" value="RPE05587.1"/>
    <property type="molecule type" value="Genomic_DNA"/>
</dbReference>
<keyword evidence="3" id="KW-1134">Transmembrane beta strand</keyword>
<protein>
    <recommendedName>
        <fullName evidence="11">Aromatic hydrocarbon degradation protein</fullName>
    </recommendedName>
</protein>
<evidence type="ECO:0000256" key="7">
    <source>
        <dbReference type="ARBA" id="ARBA00023237"/>
    </source>
</evidence>
<organism evidence="9 10">
    <name type="scientific">Chitinophaga lutea</name>
    <dbReference type="NCBI Taxonomy" id="2488634"/>
    <lineage>
        <taxon>Bacteria</taxon>
        <taxon>Pseudomonadati</taxon>
        <taxon>Bacteroidota</taxon>
        <taxon>Chitinophagia</taxon>
        <taxon>Chitinophagales</taxon>
        <taxon>Chitinophagaceae</taxon>
        <taxon>Chitinophaga</taxon>
    </lineage>
</organism>
<evidence type="ECO:0000256" key="1">
    <source>
        <dbReference type="ARBA" id="ARBA00004571"/>
    </source>
</evidence>
<dbReference type="Gene3D" id="2.40.160.60">
    <property type="entry name" value="Outer membrane protein transport protein (OMPP1/FadL/TodX)"/>
    <property type="match status" value="1"/>
</dbReference>
<keyword evidence="10" id="KW-1185">Reference proteome</keyword>
<evidence type="ECO:0008006" key="11">
    <source>
        <dbReference type="Google" id="ProtNLM"/>
    </source>
</evidence>
<evidence type="ECO:0000256" key="2">
    <source>
        <dbReference type="ARBA" id="ARBA00008163"/>
    </source>
</evidence>
<proteinExistence type="inferred from homology"/>
<gene>
    <name evidence="9" type="ORF">EGT74_24725</name>
</gene>
<evidence type="ECO:0000256" key="3">
    <source>
        <dbReference type="ARBA" id="ARBA00022452"/>
    </source>
</evidence>
<evidence type="ECO:0000256" key="6">
    <source>
        <dbReference type="ARBA" id="ARBA00023136"/>
    </source>
</evidence>
<dbReference type="AlphaFoldDB" id="A0A3N4PMP1"/>
<keyword evidence="6" id="KW-0472">Membrane</keyword>
<name>A0A3N4PMP1_9BACT</name>
<evidence type="ECO:0000256" key="4">
    <source>
        <dbReference type="ARBA" id="ARBA00022692"/>
    </source>
</evidence>
<evidence type="ECO:0000313" key="10">
    <source>
        <dbReference type="Proteomes" id="UP000278351"/>
    </source>
</evidence>
<feature type="signal peptide" evidence="8">
    <location>
        <begin position="1"/>
        <end position="20"/>
    </location>
</feature>
<comment type="subcellular location">
    <subcellularLocation>
        <location evidence="1">Cell outer membrane</location>
        <topology evidence="1">Multi-pass membrane protein</topology>
    </subcellularLocation>
</comment>
<dbReference type="PANTHER" id="PTHR35093">
    <property type="entry name" value="OUTER MEMBRANE PROTEIN NMB0088-RELATED"/>
    <property type="match status" value="1"/>
</dbReference>
<keyword evidence="5 8" id="KW-0732">Signal</keyword>
<comment type="caution">
    <text evidence="9">The sequence shown here is derived from an EMBL/GenBank/DDBJ whole genome shotgun (WGS) entry which is preliminary data.</text>
</comment>
<evidence type="ECO:0000256" key="5">
    <source>
        <dbReference type="ARBA" id="ARBA00022729"/>
    </source>
</evidence>
<keyword evidence="4" id="KW-0812">Transmembrane</keyword>